<feature type="transmembrane region" description="Helical" evidence="5">
    <location>
        <begin position="12"/>
        <end position="32"/>
    </location>
</feature>
<evidence type="ECO:0000256" key="3">
    <source>
        <dbReference type="ARBA" id="ARBA00022989"/>
    </source>
</evidence>
<feature type="transmembrane region" description="Helical" evidence="5">
    <location>
        <begin position="224"/>
        <end position="248"/>
    </location>
</feature>
<evidence type="ECO:0000256" key="1">
    <source>
        <dbReference type="ARBA" id="ARBA00022475"/>
    </source>
</evidence>
<comment type="subcellular location">
    <subcellularLocation>
        <location evidence="5">Cell membrane</location>
        <topology evidence="5">Multi-pass membrane protein</topology>
    </subcellularLocation>
</comment>
<organism evidence="7 8">
    <name type="scientific">Acetoanaerobium noterae</name>
    <dbReference type="NCBI Taxonomy" id="745369"/>
    <lineage>
        <taxon>Bacteria</taxon>
        <taxon>Bacillati</taxon>
        <taxon>Bacillota</taxon>
        <taxon>Clostridia</taxon>
        <taxon>Peptostreptococcales</taxon>
        <taxon>Filifactoraceae</taxon>
        <taxon>Acetoanaerobium</taxon>
    </lineage>
</organism>
<comment type="similarity">
    <text evidence="5">Belongs to the UPF0182 family.</text>
</comment>
<feature type="region of interest" description="Disordered" evidence="6">
    <location>
        <begin position="855"/>
        <end position="890"/>
    </location>
</feature>
<feature type="transmembrane region" description="Helical" evidence="5">
    <location>
        <begin position="300"/>
        <end position="320"/>
    </location>
</feature>
<dbReference type="Pfam" id="PF03699">
    <property type="entry name" value="UPF0182"/>
    <property type="match status" value="1"/>
</dbReference>
<dbReference type="OrthoDB" id="9763654at2"/>
<evidence type="ECO:0000256" key="2">
    <source>
        <dbReference type="ARBA" id="ARBA00022692"/>
    </source>
</evidence>
<feature type="transmembrane region" description="Helical" evidence="5">
    <location>
        <begin position="106"/>
        <end position="129"/>
    </location>
</feature>
<dbReference type="Proteomes" id="UP000243406">
    <property type="component" value="Unassembled WGS sequence"/>
</dbReference>
<keyword evidence="3 5" id="KW-1133">Transmembrane helix</keyword>
<dbReference type="AlphaFoldDB" id="A0A1T5AHX1"/>
<accession>A0A1T5AHX1</accession>
<reference evidence="8" key="1">
    <citation type="submission" date="2017-02" db="EMBL/GenBank/DDBJ databases">
        <authorList>
            <person name="Varghese N."/>
            <person name="Submissions S."/>
        </authorList>
    </citation>
    <scope>NUCLEOTIDE SEQUENCE [LARGE SCALE GENOMIC DNA]</scope>
    <source>
        <strain evidence="8">ATCC 35199</strain>
    </source>
</reference>
<feature type="transmembrane region" description="Helical" evidence="5">
    <location>
        <begin position="268"/>
        <end position="288"/>
    </location>
</feature>
<evidence type="ECO:0000256" key="6">
    <source>
        <dbReference type="SAM" id="MobiDB-lite"/>
    </source>
</evidence>
<dbReference type="EMBL" id="FUYN01000002">
    <property type="protein sequence ID" value="SKB34574.1"/>
    <property type="molecule type" value="Genomic_DNA"/>
</dbReference>
<name>A0A1T5AHX1_9FIRM</name>
<evidence type="ECO:0000256" key="5">
    <source>
        <dbReference type="HAMAP-Rule" id="MF_01600"/>
    </source>
</evidence>
<evidence type="ECO:0000313" key="7">
    <source>
        <dbReference type="EMBL" id="SKB34574.1"/>
    </source>
</evidence>
<feature type="transmembrane region" description="Helical" evidence="5">
    <location>
        <begin position="61"/>
        <end position="79"/>
    </location>
</feature>
<protein>
    <recommendedName>
        <fullName evidence="5">UPF0182 protein SAMN02745120_0944</fullName>
    </recommendedName>
</protein>
<sequence>METQSTKKKITFKKITITIIFMVIIAVLLSFGKLLDFWTDFLWFKEVGYTSTYIKQVFAKLYIGIPFFVAFTVFIYIYLQRIKSNYYKYMNILTTKDEEKTLNQTMGVVAVLTALFFSFGIAGSFWMQILKFINSTSFNIKDPIFVKDIGFYVFTLPLVTEIFTFLLGFIIFLMLITIVIYIVLISIRQPMDKEELGSKIRRLRTENSFVSLQKRVMELALDQIMLIGVVFFAIIALRSYLASFALLYSETGAIYGAGFTDINVTLGVYRIQMVVSIVSAIALILARYKRNKKLAAFGPIALVAVYLLGIGAEMAVQAVIVSPNELARERKYITNSLEYTKMAYGLDDIDVEEFSVDQDLTYDDLLDNQDTISNISLNDYRPTNEAYNQLQGLRNYYKFHDVDIDRYIIDGKLTQMFLSVRELDKEALDDNAKTWVNQHLKYTHGYGLTMSPVNKVTSSGQPSMVVRNVPPVSDYKELEVTVPQIYFGELTNDYVVVNTDEQEFDYPMGEELQTTKYQGTAGIKLNFLNKVLYSIREGSFKLLVSGGVNSDSKIIINRNIMDRVNKIAPFLSYDEDPYAVVVNGKIYYIIDGYTTTKYFPYAEPFNENANYIRNSFKVIVDAYNGDVNYYIVDEKDPLVETYSKIFPKLFKPMSDMPKEFISHLRYPQTMFDIQAKMYGTYHTNQPDIFYNREDKWEIAKQNYQGKTQVMESLYFTFELPGEGKPEFVLSIPYTPTGKQNMTAFLVARNDGDNYGKLKLYEFPKSKTIIGPEQVEARISNNDVISRDLALWDSRGSQVLRGNILTIPINSSILYIEPLYIRADSEKAIPEVRRIIASYNDKVVMEDTLEKALTSLFGGPSDPNEQIESSVSDEPTDIEQMPSDSPLPEDEAGLIKQANELYEQAQEALKAGSLSEYEKKINELGNILKRLEQ</sequence>
<keyword evidence="4 5" id="KW-0472">Membrane</keyword>
<dbReference type="HAMAP" id="MF_01600">
    <property type="entry name" value="UPF0182"/>
    <property type="match status" value="1"/>
</dbReference>
<feature type="compositionally biased region" description="Polar residues" evidence="6">
    <location>
        <begin position="862"/>
        <end position="872"/>
    </location>
</feature>
<dbReference type="RefSeq" id="WP_079588892.1">
    <property type="nucleotide sequence ID" value="NZ_FUYN01000002.1"/>
</dbReference>
<dbReference type="GO" id="GO:0005886">
    <property type="term" value="C:plasma membrane"/>
    <property type="evidence" value="ECO:0007669"/>
    <property type="project" value="UniProtKB-SubCell"/>
</dbReference>
<dbReference type="PANTHER" id="PTHR39344">
    <property type="entry name" value="UPF0182 PROTEIN SLL1060"/>
    <property type="match status" value="1"/>
</dbReference>
<dbReference type="InterPro" id="IPR005372">
    <property type="entry name" value="UPF0182"/>
</dbReference>
<keyword evidence="8" id="KW-1185">Reference proteome</keyword>
<gene>
    <name evidence="7" type="ORF">SAMN02745120_0944</name>
</gene>
<evidence type="ECO:0000256" key="4">
    <source>
        <dbReference type="ARBA" id="ARBA00023136"/>
    </source>
</evidence>
<evidence type="ECO:0000313" key="8">
    <source>
        <dbReference type="Proteomes" id="UP000243406"/>
    </source>
</evidence>
<proteinExistence type="inferred from homology"/>
<keyword evidence="1 5" id="KW-1003">Cell membrane</keyword>
<keyword evidence="2 5" id="KW-0812">Transmembrane</keyword>
<dbReference type="GO" id="GO:0005576">
    <property type="term" value="C:extracellular region"/>
    <property type="evidence" value="ECO:0007669"/>
    <property type="project" value="TreeGrafter"/>
</dbReference>
<dbReference type="PANTHER" id="PTHR39344:SF1">
    <property type="entry name" value="UPF0182 PROTEIN SLL1060"/>
    <property type="match status" value="1"/>
</dbReference>
<feature type="transmembrane region" description="Helical" evidence="5">
    <location>
        <begin position="162"/>
        <end position="184"/>
    </location>
</feature>